<reference evidence="13 14" key="1">
    <citation type="submission" date="2022-07" db="EMBL/GenBank/DDBJ databases">
        <title>Genome-wide signatures of adaptation to extreme environments.</title>
        <authorList>
            <person name="Cho C.H."/>
            <person name="Yoon H.S."/>
        </authorList>
    </citation>
    <scope>NUCLEOTIDE SEQUENCE [LARGE SCALE GENOMIC DNA]</scope>
    <source>
        <strain evidence="13 14">108.79 E11</strain>
    </source>
</reference>
<keyword evidence="4" id="KW-0444">Lipid biosynthesis</keyword>
<evidence type="ECO:0000256" key="4">
    <source>
        <dbReference type="ARBA" id="ARBA00022516"/>
    </source>
</evidence>
<evidence type="ECO:0000256" key="3">
    <source>
        <dbReference type="ARBA" id="ARBA00012958"/>
    </source>
</evidence>
<evidence type="ECO:0000256" key="6">
    <source>
        <dbReference type="ARBA" id="ARBA00022741"/>
    </source>
</evidence>
<dbReference type="InterPro" id="IPR006204">
    <property type="entry name" value="GHMP_kinase_N_dom"/>
</dbReference>
<organism evidence="13 14">
    <name type="scientific">Galdieria yellowstonensis</name>
    <dbReference type="NCBI Taxonomy" id="3028027"/>
    <lineage>
        <taxon>Eukaryota</taxon>
        <taxon>Rhodophyta</taxon>
        <taxon>Bangiophyceae</taxon>
        <taxon>Galdieriales</taxon>
        <taxon>Galdieriaceae</taxon>
        <taxon>Galdieria</taxon>
    </lineage>
</organism>
<keyword evidence="7" id="KW-0418">Kinase</keyword>
<accession>A0AAV9I8Y5</accession>
<comment type="similarity">
    <text evidence="2">Belongs to the GHMP kinase family. Mevalonate kinase subfamily.</text>
</comment>
<dbReference type="GO" id="GO:0019287">
    <property type="term" value="P:isopentenyl diphosphate biosynthetic process, mevalonate pathway"/>
    <property type="evidence" value="ECO:0007669"/>
    <property type="project" value="TreeGrafter"/>
</dbReference>
<sequence length="454" mass="49751">MKLVKTSAPGKVLIVGGYLVLERPNVAFVVTTSTRFTAILKGELSSGKEVSNSIHLKISSSLERTWFYRISIEGGHITLEFEPGSDSFTLERSNPFVECAVVCGLAVADIDDKAPSNGSLQLELEADPNFYSVSQQGSERMLGKTGLGSSAALVSSVVAAFSAFFGCKDKERIVAAAQLAHATAQRKIGSGFDVSAAVRGSQSYVRFSPDSLERLPFVIENISNGIMARRSRTSFSSWKLDEIWKTLQLPLHWNIVLGKTLSGSDTRDFVRKVMQWKAADSEEALEVWSRLSQLNRKLIGCIEQLSNFALHNAEVFETLNNALGNICFGDNWKSVFRTHSQLVGLPEDILLLFMETVDSIFKTGRECRMLLSLMGRLADVSIEPCSLTSLLDQTLQIPGCILVGVPGAGGYDAVFAVVVGEASRKLVENFWNDNSCFPLASRVDSQGLIFYEEF</sequence>
<dbReference type="GO" id="GO:0010142">
    <property type="term" value="P:farnesyl diphosphate biosynthetic process, mevalonate pathway"/>
    <property type="evidence" value="ECO:0007669"/>
    <property type="project" value="TreeGrafter"/>
</dbReference>
<dbReference type="Pfam" id="PF00288">
    <property type="entry name" value="GHMP_kinases_N"/>
    <property type="match status" value="1"/>
</dbReference>
<comment type="caution">
    <text evidence="13">The sequence shown here is derived from an EMBL/GenBank/DDBJ whole genome shotgun (WGS) entry which is preliminary data.</text>
</comment>
<evidence type="ECO:0000256" key="7">
    <source>
        <dbReference type="ARBA" id="ARBA00022777"/>
    </source>
</evidence>
<evidence type="ECO:0000256" key="10">
    <source>
        <dbReference type="ARBA" id="ARBA00023098"/>
    </source>
</evidence>
<proteinExistence type="inferred from homology"/>
<feature type="domain" description="GHMP kinase N-terminal" evidence="12">
    <location>
        <begin position="144"/>
        <end position="200"/>
    </location>
</feature>
<evidence type="ECO:0000256" key="8">
    <source>
        <dbReference type="ARBA" id="ARBA00022840"/>
    </source>
</evidence>
<dbReference type="InterPro" id="IPR020568">
    <property type="entry name" value="Ribosomal_Su5_D2-typ_SF"/>
</dbReference>
<dbReference type="GO" id="GO:0006694">
    <property type="term" value="P:steroid biosynthetic process"/>
    <property type="evidence" value="ECO:0007669"/>
    <property type="project" value="UniProtKB-KW"/>
</dbReference>
<dbReference type="SUPFAM" id="SSF54211">
    <property type="entry name" value="Ribosomal protein S5 domain 2-like"/>
    <property type="match status" value="1"/>
</dbReference>
<keyword evidence="10" id="KW-0443">Lipid metabolism</keyword>
<keyword evidence="8" id="KW-0067">ATP-binding</keyword>
<protein>
    <recommendedName>
        <fullName evidence="3">phosphomevalonate kinase</fullName>
        <ecNumber evidence="3">2.7.4.2</ecNumber>
    </recommendedName>
</protein>
<evidence type="ECO:0000256" key="1">
    <source>
        <dbReference type="ARBA" id="ARBA00005017"/>
    </source>
</evidence>
<evidence type="ECO:0000256" key="11">
    <source>
        <dbReference type="ARBA" id="ARBA00023221"/>
    </source>
</evidence>
<name>A0AAV9I8Y5_9RHOD</name>
<dbReference type="AlphaFoldDB" id="A0AAV9I8Y5"/>
<dbReference type="InterPro" id="IPR016005">
    <property type="entry name" value="Erg8"/>
</dbReference>
<evidence type="ECO:0000256" key="9">
    <source>
        <dbReference type="ARBA" id="ARBA00022955"/>
    </source>
</evidence>
<keyword evidence="9" id="KW-0752">Steroid biosynthesis</keyword>
<keyword evidence="14" id="KW-1185">Reference proteome</keyword>
<dbReference type="GO" id="GO:0004631">
    <property type="term" value="F:phosphomevalonate kinase activity"/>
    <property type="evidence" value="ECO:0007669"/>
    <property type="project" value="UniProtKB-EC"/>
</dbReference>
<comment type="pathway">
    <text evidence="1">Isoprenoid biosynthesis; isopentenyl diphosphate biosynthesis via mevalonate pathway; isopentenyl diphosphate from (R)-mevalonate: step 2/3.</text>
</comment>
<keyword evidence="6" id="KW-0547">Nucleotide-binding</keyword>
<evidence type="ECO:0000256" key="5">
    <source>
        <dbReference type="ARBA" id="ARBA00022679"/>
    </source>
</evidence>
<dbReference type="Proteomes" id="UP001300502">
    <property type="component" value="Unassembled WGS sequence"/>
</dbReference>
<dbReference type="EMBL" id="JANCYU010000020">
    <property type="protein sequence ID" value="KAK4523741.1"/>
    <property type="molecule type" value="Genomic_DNA"/>
</dbReference>
<dbReference type="PIRSF" id="PIRSF017288">
    <property type="entry name" value="PMK_GHMP_euk"/>
    <property type="match status" value="1"/>
</dbReference>
<keyword evidence="5" id="KW-0808">Transferase</keyword>
<dbReference type="PANTHER" id="PTHR31814">
    <property type="match status" value="1"/>
</dbReference>
<evidence type="ECO:0000313" key="13">
    <source>
        <dbReference type="EMBL" id="KAK4523741.1"/>
    </source>
</evidence>
<dbReference type="Gene3D" id="3.30.230.10">
    <property type="match status" value="1"/>
</dbReference>
<evidence type="ECO:0000259" key="12">
    <source>
        <dbReference type="Pfam" id="PF00288"/>
    </source>
</evidence>
<dbReference type="GO" id="GO:0005524">
    <property type="term" value="F:ATP binding"/>
    <property type="evidence" value="ECO:0007669"/>
    <property type="project" value="UniProtKB-KW"/>
</dbReference>
<keyword evidence="11" id="KW-0753">Steroid metabolism</keyword>
<dbReference type="GO" id="GO:0005777">
    <property type="term" value="C:peroxisome"/>
    <property type="evidence" value="ECO:0007669"/>
    <property type="project" value="TreeGrafter"/>
</dbReference>
<dbReference type="PANTHER" id="PTHR31814:SF2">
    <property type="entry name" value="PHOSPHOMEVALONATE KINASE"/>
    <property type="match status" value="1"/>
</dbReference>
<evidence type="ECO:0000256" key="2">
    <source>
        <dbReference type="ARBA" id="ARBA00006495"/>
    </source>
</evidence>
<dbReference type="EC" id="2.7.4.2" evidence="3"/>
<gene>
    <name evidence="13" type="ORF">GAYE_SCF00G1637</name>
</gene>
<dbReference type="InterPro" id="IPR014721">
    <property type="entry name" value="Ribsml_uS5_D2-typ_fold_subgr"/>
</dbReference>
<evidence type="ECO:0000313" key="14">
    <source>
        <dbReference type="Proteomes" id="UP001300502"/>
    </source>
</evidence>
<dbReference type="InterPro" id="IPR035102">
    <property type="entry name" value="Phosphomevalonate_kinase"/>
</dbReference>